<reference evidence="2 3" key="1">
    <citation type="submission" date="2024-02" db="EMBL/GenBank/DDBJ databases">
        <authorList>
            <person name="Saticioglu I.B."/>
        </authorList>
    </citation>
    <scope>NUCLEOTIDE SEQUENCE [LARGE SCALE GENOMIC DNA]</scope>
    <source>
        <strain evidence="2 3">Mu-86</strain>
    </source>
</reference>
<evidence type="ECO:0000313" key="3">
    <source>
        <dbReference type="Proteomes" id="UP001368654"/>
    </source>
</evidence>
<sequence>MIEPVPTIPGWYADTRTGGSKYWDGSRWSGDKRPARRRFAAPFGTGWMGYLVLAMAAMWVPIGLGAYSDTQAAGYLVAAILIPVALATTGVYMLRGRGPTTRDVRTRLAAERNGDTRKP</sequence>
<organism evidence="2 3">
    <name type="scientific">Microbacterium marmarense</name>
    <dbReference type="NCBI Taxonomy" id="3122051"/>
    <lineage>
        <taxon>Bacteria</taxon>
        <taxon>Bacillati</taxon>
        <taxon>Actinomycetota</taxon>
        <taxon>Actinomycetes</taxon>
        <taxon>Micrococcales</taxon>
        <taxon>Microbacteriaceae</taxon>
        <taxon>Microbacterium</taxon>
    </lineage>
</organism>
<keyword evidence="1" id="KW-0472">Membrane</keyword>
<dbReference type="Proteomes" id="UP001368654">
    <property type="component" value="Unassembled WGS sequence"/>
</dbReference>
<name>A0ABU8LNY3_9MICO</name>
<keyword evidence="3" id="KW-1185">Reference proteome</keyword>
<keyword evidence="1" id="KW-1133">Transmembrane helix</keyword>
<dbReference type="RefSeq" id="WP_337336440.1">
    <property type="nucleotide sequence ID" value="NZ_JBBDGL010000001.1"/>
</dbReference>
<accession>A0ABU8LNY3</accession>
<proteinExistence type="predicted"/>
<comment type="caution">
    <text evidence="2">The sequence shown here is derived from an EMBL/GenBank/DDBJ whole genome shotgun (WGS) entry which is preliminary data.</text>
</comment>
<evidence type="ECO:0000313" key="2">
    <source>
        <dbReference type="EMBL" id="MEJ1153988.1"/>
    </source>
</evidence>
<evidence type="ECO:0008006" key="4">
    <source>
        <dbReference type="Google" id="ProtNLM"/>
    </source>
</evidence>
<feature type="transmembrane region" description="Helical" evidence="1">
    <location>
        <begin position="72"/>
        <end position="94"/>
    </location>
</feature>
<dbReference type="EMBL" id="JBBDGL010000001">
    <property type="protein sequence ID" value="MEJ1153988.1"/>
    <property type="molecule type" value="Genomic_DNA"/>
</dbReference>
<feature type="transmembrane region" description="Helical" evidence="1">
    <location>
        <begin position="39"/>
        <end position="60"/>
    </location>
</feature>
<gene>
    <name evidence="2" type="ORF">WDU96_00055</name>
</gene>
<protein>
    <recommendedName>
        <fullName evidence="4">DUF2510 domain-containing protein</fullName>
    </recommendedName>
</protein>
<keyword evidence="1" id="KW-0812">Transmembrane</keyword>
<evidence type="ECO:0000256" key="1">
    <source>
        <dbReference type="SAM" id="Phobius"/>
    </source>
</evidence>